<evidence type="ECO:0000313" key="6">
    <source>
        <dbReference type="Proteomes" id="UP000546464"/>
    </source>
</evidence>
<accession>A0A842HCF2</accession>
<dbReference type="SMART" id="SM00825">
    <property type="entry name" value="PKS_KS"/>
    <property type="match status" value="1"/>
</dbReference>
<evidence type="ECO:0000313" key="5">
    <source>
        <dbReference type="EMBL" id="MBC2593224.1"/>
    </source>
</evidence>
<evidence type="ECO:0000256" key="3">
    <source>
        <dbReference type="RuleBase" id="RU003694"/>
    </source>
</evidence>
<organism evidence="5 6">
    <name type="scientific">Ruficoccus amylovorans</name>
    <dbReference type="NCBI Taxonomy" id="1804625"/>
    <lineage>
        <taxon>Bacteria</taxon>
        <taxon>Pseudomonadati</taxon>
        <taxon>Verrucomicrobiota</taxon>
        <taxon>Opitutia</taxon>
        <taxon>Puniceicoccales</taxon>
        <taxon>Cerasicoccaceae</taxon>
        <taxon>Ruficoccus</taxon>
    </lineage>
</organism>
<dbReference type="GO" id="GO:0004315">
    <property type="term" value="F:3-oxoacyl-[acyl-carrier-protein] synthase activity"/>
    <property type="evidence" value="ECO:0007669"/>
    <property type="project" value="InterPro"/>
</dbReference>
<dbReference type="PROSITE" id="PS52004">
    <property type="entry name" value="KS3_2"/>
    <property type="match status" value="1"/>
</dbReference>
<keyword evidence="2 3" id="KW-0808">Transferase</keyword>
<evidence type="ECO:0000256" key="2">
    <source>
        <dbReference type="ARBA" id="ARBA00022679"/>
    </source>
</evidence>
<dbReference type="EMBL" id="JACHVB010000012">
    <property type="protein sequence ID" value="MBC2593224.1"/>
    <property type="molecule type" value="Genomic_DNA"/>
</dbReference>
<dbReference type="InterPro" id="IPR020841">
    <property type="entry name" value="PKS_Beta-ketoAc_synthase_dom"/>
</dbReference>
<proteinExistence type="inferred from homology"/>
<dbReference type="InterPro" id="IPR018201">
    <property type="entry name" value="Ketoacyl_synth_AS"/>
</dbReference>
<dbReference type="PANTHER" id="PTHR11712:SF336">
    <property type="entry name" value="3-OXOACYL-[ACYL-CARRIER-PROTEIN] SYNTHASE, MITOCHONDRIAL"/>
    <property type="match status" value="1"/>
</dbReference>
<dbReference type="RefSeq" id="WP_185674214.1">
    <property type="nucleotide sequence ID" value="NZ_JACHVB010000012.1"/>
</dbReference>
<comment type="caution">
    <text evidence="5">The sequence shown here is derived from an EMBL/GenBank/DDBJ whole genome shotgun (WGS) entry which is preliminary data.</text>
</comment>
<dbReference type="InterPro" id="IPR016039">
    <property type="entry name" value="Thiolase-like"/>
</dbReference>
<dbReference type="PANTHER" id="PTHR11712">
    <property type="entry name" value="POLYKETIDE SYNTHASE-RELATED"/>
    <property type="match status" value="1"/>
</dbReference>
<dbReference type="CDD" id="cd00834">
    <property type="entry name" value="KAS_I_II"/>
    <property type="match status" value="1"/>
</dbReference>
<dbReference type="InterPro" id="IPR014030">
    <property type="entry name" value="Ketoacyl_synth_N"/>
</dbReference>
<dbReference type="Pfam" id="PF00109">
    <property type="entry name" value="ketoacyl-synt"/>
    <property type="match status" value="1"/>
</dbReference>
<dbReference type="Pfam" id="PF02801">
    <property type="entry name" value="Ketoacyl-synt_C"/>
    <property type="match status" value="1"/>
</dbReference>
<dbReference type="InterPro" id="IPR000794">
    <property type="entry name" value="Beta-ketoacyl_synthase"/>
</dbReference>
<comment type="similarity">
    <text evidence="1 3">Belongs to the thiolase-like superfamily. Beta-ketoacyl-ACP synthases family.</text>
</comment>
<dbReference type="GO" id="GO:0006633">
    <property type="term" value="P:fatty acid biosynthetic process"/>
    <property type="evidence" value="ECO:0007669"/>
    <property type="project" value="InterPro"/>
</dbReference>
<reference evidence="5 6" key="1">
    <citation type="submission" date="2020-07" db="EMBL/GenBank/DDBJ databases">
        <authorList>
            <person name="Feng X."/>
        </authorList>
    </citation>
    <scope>NUCLEOTIDE SEQUENCE [LARGE SCALE GENOMIC DNA]</scope>
    <source>
        <strain evidence="5 6">JCM31066</strain>
    </source>
</reference>
<dbReference type="Gene3D" id="3.40.47.10">
    <property type="match status" value="1"/>
</dbReference>
<evidence type="ECO:0000259" key="4">
    <source>
        <dbReference type="PROSITE" id="PS52004"/>
    </source>
</evidence>
<keyword evidence="6" id="KW-1185">Reference proteome</keyword>
<dbReference type="SUPFAM" id="SSF53901">
    <property type="entry name" value="Thiolase-like"/>
    <property type="match status" value="2"/>
</dbReference>
<gene>
    <name evidence="5" type="ORF">H5P28_03020</name>
</gene>
<dbReference type="PROSITE" id="PS00606">
    <property type="entry name" value="KS3_1"/>
    <property type="match status" value="1"/>
</dbReference>
<name>A0A842HCF2_9BACT</name>
<sequence length="428" mass="45175">MESIVITGMGGVSPIGIGNAAMDESLRQCKHGYKDISTSTKSDKYPLMYGGAIGDFPAEDYLSFPADAKYRGSVRPKRLDRASQCALVAAKLAASQAGLIGEEDRLIDMNAANSAVIMGIALLGVESYDRLHADFAEGKKVSPFAVPMYMTSASASVISTYFNFKGSPFTVNTACASSLTAIIRACDILQLNRPGSPSMILAGGAEVSLTDFVGASFLAAKAMSPEGISRPFDVNRNGFGPAEGAGVLVLERKSDALKRGAKPLAEIIGFDEQHDHYDAENAPGVNFTSPDTSGEQLAQSIITTLEQAQCPLDAVDAYNAHGTGTQFNDLTEARALKRVFAEKLPAVMALKGFMGHSGGASAVLEIIGGILSMHGNYLPGNPQLEQVDPEIAIPLAKETQNLSHQIHLKTAMGFGGARAVIAYKKYSD</sequence>
<protein>
    <submittedName>
        <fullName evidence="5">Beta-ketoacyl-[acyl-carrier-protein] synthase family protein</fullName>
    </submittedName>
</protein>
<dbReference type="Proteomes" id="UP000546464">
    <property type="component" value="Unassembled WGS sequence"/>
</dbReference>
<evidence type="ECO:0000256" key="1">
    <source>
        <dbReference type="ARBA" id="ARBA00008467"/>
    </source>
</evidence>
<dbReference type="InterPro" id="IPR014031">
    <property type="entry name" value="Ketoacyl_synth_C"/>
</dbReference>
<feature type="domain" description="Ketosynthase family 3 (KS3)" evidence="4">
    <location>
        <begin position="1"/>
        <end position="425"/>
    </location>
</feature>
<dbReference type="AlphaFoldDB" id="A0A842HCF2"/>